<evidence type="ECO:0000256" key="2">
    <source>
        <dbReference type="ARBA" id="ARBA00008576"/>
    </source>
</evidence>
<keyword evidence="4" id="KW-0508">mRNA splicing</keyword>
<dbReference type="AlphaFoldDB" id="A0AAV9PIA3"/>
<dbReference type="GO" id="GO:0000398">
    <property type="term" value="P:mRNA splicing, via spliceosome"/>
    <property type="evidence" value="ECO:0007669"/>
    <property type="project" value="UniProtKB-UniRule"/>
</dbReference>
<sequence length="416" mass="47620">MSPPTMSAGKISLSLSGPKKPAPANGVKRSHAAFRDQDEDGQDEGQAQDVTHFDRAAGGAVDEKRPTQDKGPMVIASQKNRDWKEASVRNKKARYAQVADAERGGNGGITEADVERSKPTYGLNIASKKEESNEDEEAAGQESENATPNDTAEVSQQPRTADEEAMDALLGKEKESTLVLPAMSEDQAFDRDYKTAPDMASLEDYDRVPVEEFGAAMLRGMGWKDGEGIGAERGKKAVKTNVPKRRPALLGIGAKEEAAVADEMGAWGKAARANKGGEVKIYNPVLLKDKKTGEMFTEAEAEKRKQKEERERYEMEFEEAERKKKDKEGERNGGRKRESSRERKERKERDRRKYDDSDEEYYRRKKEKERRRRDREREENEYYRDRERSRKQDGEREKRRDDDRIRDQERHRERRR</sequence>
<evidence type="ECO:0000313" key="8">
    <source>
        <dbReference type="Proteomes" id="UP001337655"/>
    </source>
</evidence>
<evidence type="ECO:0000256" key="5">
    <source>
        <dbReference type="SAM" id="MobiDB-lite"/>
    </source>
</evidence>
<dbReference type="Pfam" id="PF12656">
    <property type="entry name" value="G-patch_2"/>
    <property type="match status" value="1"/>
</dbReference>
<feature type="domain" description="G-patch" evidence="6">
    <location>
        <begin position="210"/>
        <end position="257"/>
    </location>
</feature>
<proteinExistence type="inferred from homology"/>
<dbReference type="GO" id="GO:0003676">
    <property type="term" value="F:nucleic acid binding"/>
    <property type="evidence" value="ECO:0007669"/>
    <property type="project" value="InterPro"/>
</dbReference>
<evidence type="ECO:0000313" key="7">
    <source>
        <dbReference type="EMBL" id="KAK5173358.1"/>
    </source>
</evidence>
<feature type="region of interest" description="Disordered" evidence="5">
    <location>
        <begin position="290"/>
        <end position="416"/>
    </location>
</feature>
<dbReference type="GO" id="GO:0005681">
    <property type="term" value="C:spliceosomal complex"/>
    <property type="evidence" value="ECO:0007669"/>
    <property type="project" value="UniProtKB-UniRule"/>
</dbReference>
<dbReference type="InterPro" id="IPR045166">
    <property type="entry name" value="Spp2-like"/>
</dbReference>
<dbReference type="RefSeq" id="XP_064662053.1">
    <property type="nucleotide sequence ID" value="XM_064799298.1"/>
</dbReference>
<evidence type="ECO:0000256" key="4">
    <source>
        <dbReference type="RuleBase" id="RU369096"/>
    </source>
</evidence>
<comment type="caution">
    <text evidence="7">The sequence shown here is derived from an EMBL/GenBank/DDBJ whole genome shotgun (WGS) entry which is preliminary data.</text>
</comment>
<dbReference type="PANTHER" id="PTHR15818">
    <property type="entry name" value="G PATCH AND KOW-CONTAINING"/>
    <property type="match status" value="1"/>
</dbReference>
<feature type="compositionally biased region" description="Basic and acidic residues" evidence="5">
    <location>
        <begin position="51"/>
        <end position="68"/>
    </location>
</feature>
<comment type="subcellular location">
    <subcellularLocation>
        <location evidence="1 4">Nucleus</location>
    </subcellularLocation>
</comment>
<dbReference type="Proteomes" id="UP001337655">
    <property type="component" value="Unassembled WGS sequence"/>
</dbReference>
<comment type="similarity">
    <text evidence="2 4">Belongs to the SPP2 family.</text>
</comment>
<dbReference type="InterPro" id="IPR000467">
    <property type="entry name" value="G_patch_dom"/>
</dbReference>
<dbReference type="GeneID" id="89923386"/>
<name>A0AAV9PIA3_9PEZI</name>
<dbReference type="SMART" id="SM00443">
    <property type="entry name" value="G_patch"/>
    <property type="match status" value="1"/>
</dbReference>
<feature type="compositionally biased region" description="Basic and acidic residues" evidence="5">
    <location>
        <begin position="300"/>
        <end position="355"/>
    </location>
</feature>
<dbReference type="EMBL" id="JAVRRT010000003">
    <property type="protein sequence ID" value="KAK5173358.1"/>
    <property type="molecule type" value="Genomic_DNA"/>
</dbReference>
<feature type="compositionally biased region" description="Basic residues" evidence="5">
    <location>
        <begin position="363"/>
        <end position="374"/>
    </location>
</feature>
<evidence type="ECO:0000259" key="6">
    <source>
        <dbReference type="PROSITE" id="PS50174"/>
    </source>
</evidence>
<organism evidence="7 8">
    <name type="scientific">Saxophila tyrrhenica</name>
    <dbReference type="NCBI Taxonomy" id="1690608"/>
    <lineage>
        <taxon>Eukaryota</taxon>
        <taxon>Fungi</taxon>
        <taxon>Dikarya</taxon>
        <taxon>Ascomycota</taxon>
        <taxon>Pezizomycotina</taxon>
        <taxon>Dothideomycetes</taxon>
        <taxon>Dothideomycetidae</taxon>
        <taxon>Mycosphaerellales</taxon>
        <taxon>Extremaceae</taxon>
        <taxon>Saxophila</taxon>
    </lineage>
</organism>
<dbReference type="InterPro" id="IPR026822">
    <property type="entry name" value="Spp2/MOS2_G-patch"/>
</dbReference>
<feature type="compositionally biased region" description="Basic and acidic residues" evidence="5">
    <location>
        <begin position="375"/>
        <end position="416"/>
    </location>
</feature>
<accession>A0AAV9PIA3</accession>
<evidence type="ECO:0000256" key="1">
    <source>
        <dbReference type="ARBA" id="ARBA00004123"/>
    </source>
</evidence>
<keyword evidence="8" id="KW-1185">Reference proteome</keyword>
<gene>
    <name evidence="7" type="primary">spp2</name>
    <name evidence="7" type="ORF">LTR77_002039</name>
</gene>
<keyword evidence="4" id="KW-0747">Spliceosome</keyword>
<feature type="compositionally biased region" description="Polar residues" evidence="5">
    <location>
        <begin position="142"/>
        <end position="159"/>
    </location>
</feature>
<feature type="region of interest" description="Disordered" evidence="5">
    <location>
        <begin position="1"/>
        <end position="167"/>
    </location>
</feature>
<protein>
    <recommendedName>
        <fullName evidence="4">Pre-mRNA-splicing factor</fullName>
    </recommendedName>
</protein>
<comment type="function">
    <text evidence="4">Involved in spliceosome maturation and the first step of pre-mRNA splicing.</text>
</comment>
<keyword evidence="3 4" id="KW-0539">Nucleus</keyword>
<keyword evidence="4" id="KW-0507">mRNA processing</keyword>
<dbReference type="PROSITE" id="PS50174">
    <property type="entry name" value="G_PATCH"/>
    <property type="match status" value="1"/>
</dbReference>
<reference evidence="7 8" key="1">
    <citation type="submission" date="2023-08" db="EMBL/GenBank/DDBJ databases">
        <title>Black Yeasts Isolated from many extreme environments.</title>
        <authorList>
            <person name="Coleine C."/>
            <person name="Stajich J.E."/>
            <person name="Selbmann L."/>
        </authorList>
    </citation>
    <scope>NUCLEOTIDE SEQUENCE [LARGE SCALE GENOMIC DNA]</scope>
    <source>
        <strain evidence="7 8">CCFEE 5935</strain>
    </source>
</reference>
<feature type="compositionally biased region" description="Basic and acidic residues" evidence="5">
    <location>
        <begin position="79"/>
        <end position="88"/>
    </location>
</feature>
<dbReference type="PANTHER" id="PTHR15818:SF2">
    <property type="entry name" value="G-PATCH DOMAIN AND KOW MOTIFS-CONTAINING PROTEIN"/>
    <property type="match status" value="1"/>
</dbReference>
<evidence type="ECO:0000256" key="3">
    <source>
        <dbReference type="ARBA" id="ARBA00023242"/>
    </source>
</evidence>